<dbReference type="SUPFAM" id="SSF54427">
    <property type="entry name" value="NTF2-like"/>
    <property type="match status" value="1"/>
</dbReference>
<gene>
    <name evidence="2" type="ORF">FQP90_02455</name>
</gene>
<proteinExistence type="predicted"/>
<dbReference type="Pfam" id="PF12680">
    <property type="entry name" value="SnoaL_2"/>
    <property type="match status" value="1"/>
</dbReference>
<organism evidence="2 3">
    <name type="scientific">Paenarthrobacter nitroguajacolicus</name>
    <name type="common">Arthrobacter nitroguajacolicus</name>
    <dbReference type="NCBI Taxonomy" id="211146"/>
    <lineage>
        <taxon>Bacteria</taxon>
        <taxon>Bacillati</taxon>
        <taxon>Actinomycetota</taxon>
        <taxon>Actinomycetes</taxon>
        <taxon>Micrococcales</taxon>
        <taxon>Micrococcaceae</taxon>
        <taxon>Paenarthrobacter</taxon>
    </lineage>
</organism>
<dbReference type="OrthoDB" id="3826377at2"/>
<dbReference type="Proteomes" id="UP000316500">
    <property type="component" value="Unassembled WGS sequence"/>
</dbReference>
<feature type="domain" description="SnoaL-like" evidence="1">
    <location>
        <begin position="51"/>
        <end position="144"/>
    </location>
</feature>
<reference evidence="2 3" key="1">
    <citation type="submission" date="2019-07" db="EMBL/GenBank/DDBJ databases">
        <title>Diversity of Bacteria from Kongsfjorden, Arctic.</title>
        <authorList>
            <person name="Yu Y."/>
        </authorList>
    </citation>
    <scope>NUCLEOTIDE SEQUENCE [LARGE SCALE GENOMIC DNA]</scope>
    <source>
        <strain evidence="2 3">SM1928</strain>
    </source>
</reference>
<sequence>MTLSAFTYAHVRSPQEREVRRTASPPQRWCNPTPRRTMRIMAQENVNENVVKRLIACINDRHVEVMDELFHDDAVMHWPQSGEIVRGAENRRGIYNAFPQLPTITPRRLLSGGNLVVAEASLDYGGPTYETVFIFEFRDGRIAKETAYWSESFQAPQWRSEWVEISGP</sequence>
<dbReference type="AlphaFoldDB" id="A0A558HAU2"/>
<evidence type="ECO:0000259" key="1">
    <source>
        <dbReference type="Pfam" id="PF12680"/>
    </source>
</evidence>
<dbReference type="Gene3D" id="3.10.450.50">
    <property type="match status" value="1"/>
</dbReference>
<accession>A0A558HAU2</accession>
<dbReference type="InterPro" id="IPR037401">
    <property type="entry name" value="SnoaL-like"/>
</dbReference>
<evidence type="ECO:0000313" key="2">
    <source>
        <dbReference type="EMBL" id="TVU66255.1"/>
    </source>
</evidence>
<evidence type="ECO:0000313" key="3">
    <source>
        <dbReference type="Proteomes" id="UP000316500"/>
    </source>
</evidence>
<comment type="caution">
    <text evidence="2">The sequence shown here is derived from an EMBL/GenBank/DDBJ whole genome shotgun (WGS) entry which is preliminary data.</text>
</comment>
<dbReference type="EMBL" id="VNFK01000002">
    <property type="protein sequence ID" value="TVU66255.1"/>
    <property type="molecule type" value="Genomic_DNA"/>
</dbReference>
<protein>
    <submittedName>
        <fullName evidence="2">Nuclear transport factor 2 family protein</fullName>
    </submittedName>
</protein>
<dbReference type="InterPro" id="IPR032710">
    <property type="entry name" value="NTF2-like_dom_sf"/>
</dbReference>
<name>A0A558HAU2_PAENT</name>